<evidence type="ECO:0000256" key="2">
    <source>
        <dbReference type="ARBA" id="ARBA00022801"/>
    </source>
</evidence>
<dbReference type="InterPro" id="IPR002018">
    <property type="entry name" value="CarbesteraseB"/>
</dbReference>
<dbReference type="PROSITE" id="PS00122">
    <property type="entry name" value="CARBOXYLESTERASE_B_1"/>
    <property type="match status" value="1"/>
</dbReference>
<dbReference type="Gene3D" id="3.40.50.1820">
    <property type="entry name" value="alpha/beta hydrolase"/>
    <property type="match status" value="1"/>
</dbReference>
<comment type="caution">
    <text evidence="5">The sequence shown here is derived from an EMBL/GenBank/DDBJ whole genome shotgun (WGS) entry which is preliminary data.</text>
</comment>
<dbReference type="AlphaFoldDB" id="A0A135SIA3"/>
<keyword evidence="6" id="KW-1185">Reference proteome</keyword>
<gene>
    <name evidence="5" type="ORF">CSIM01_05047</name>
</gene>
<dbReference type="PANTHER" id="PTHR11559">
    <property type="entry name" value="CARBOXYLESTERASE"/>
    <property type="match status" value="1"/>
</dbReference>
<evidence type="ECO:0000313" key="6">
    <source>
        <dbReference type="Proteomes" id="UP000070328"/>
    </source>
</evidence>
<dbReference type="ESTHER" id="9pezi-a0a135sia3">
    <property type="family name" value="Fungal_carboxylesterase_lipase"/>
</dbReference>
<evidence type="ECO:0000313" key="5">
    <source>
        <dbReference type="EMBL" id="KXH35653.1"/>
    </source>
</evidence>
<dbReference type="Pfam" id="PF00135">
    <property type="entry name" value="COesterase"/>
    <property type="match status" value="1"/>
</dbReference>
<comment type="similarity">
    <text evidence="1 3">Belongs to the type-B carboxylesterase/lipase family.</text>
</comment>
<evidence type="ECO:0000256" key="1">
    <source>
        <dbReference type="ARBA" id="ARBA00005964"/>
    </source>
</evidence>
<sequence>MHSIVAGAITLACTSLVSAACIETADNSTSLPIVDLGYELHQALNFDASSEAYNFSNIRYGAPPIGDLRFAAPVPPATNRSIVQKGEEARICPQALPEWTPSLIEQAYQYLFGPNISISATQLLDSRASEDCLFLDVVVPKKIFDAAKSNETVTKAPVFVWIYGGGYDIGSKAGLNSGSPAGLFRQGNHGFVYVALNYRLGAFGFLSGPEFTTQGGVANAGLLDQRLALEWIQQNIHLFGGDPARVTLAGESAGGGSLVYQTTAFGGSQGSVPFQQIIPQSPAILPSPPAQNQDDIFAEFLSRLNVSTLAEARQLPSASVIAANSDQVFAGRLGSFTFSPVVDGTFVPAEPAVLISEGKFDTKVKVMAGSNTNDGLFFGSFDITDDAGYREWMSVTLPGASAESIDYMATELYPPILNGSYGYTDHIARTSLTMQDLLFRCNGLALVRALNGTTHQYEFGVYPAMHADDVAYTFSDNGVGMPSPETAVALQRYMTSFTLSGNPHGQGIAEFPLYGQNKDVLLLNTTGQYVSRCPLRHIISLGSYSRPFFVISHVKRRRLPDSPPILHLLAWSPHTPFVGGCSMHARQMNPVLLFAALVWVPVVAARTGVDEVAVVRSRRGACVVAAGVTG</sequence>
<accession>A0A135SIA3</accession>
<organism evidence="5 6">
    <name type="scientific">Colletotrichum simmondsii</name>
    <dbReference type="NCBI Taxonomy" id="703756"/>
    <lineage>
        <taxon>Eukaryota</taxon>
        <taxon>Fungi</taxon>
        <taxon>Dikarya</taxon>
        <taxon>Ascomycota</taxon>
        <taxon>Pezizomycotina</taxon>
        <taxon>Sordariomycetes</taxon>
        <taxon>Hypocreomycetidae</taxon>
        <taxon>Glomerellales</taxon>
        <taxon>Glomerellaceae</taxon>
        <taxon>Colletotrichum</taxon>
        <taxon>Colletotrichum acutatum species complex</taxon>
    </lineage>
</organism>
<feature type="domain" description="Carboxylesterase type B" evidence="4">
    <location>
        <begin position="49"/>
        <end position="527"/>
    </location>
</feature>
<protein>
    <recommendedName>
        <fullName evidence="3">Carboxylic ester hydrolase</fullName>
        <ecNumber evidence="3">3.1.1.-</ecNumber>
    </recommendedName>
</protein>
<keyword evidence="3" id="KW-0732">Signal</keyword>
<dbReference type="Proteomes" id="UP000070328">
    <property type="component" value="Unassembled WGS sequence"/>
</dbReference>
<dbReference type="InterPro" id="IPR019826">
    <property type="entry name" value="Carboxylesterase_B_AS"/>
</dbReference>
<dbReference type="PROSITE" id="PS00941">
    <property type="entry name" value="CARBOXYLESTERASE_B_2"/>
    <property type="match status" value="1"/>
</dbReference>
<evidence type="ECO:0000259" key="4">
    <source>
        <dbReference type="Pfam" id="PF00135"/>
    </source>
</evidence>
<dbReference type="SUPFAM" id="SSF53474">
    <property type="entry name" value="alpha/beta-Hydrolases"/>
    <property type="match status" value="1"/>
</dbReference>
<feature type="signal peptide" evidence="3">
    <location>
        <begin position="1"/>
        <end position="19"/>
    </location>
</feature>
<dbReference type="OrthoDB" id="408631at2759"/>
<dbReference type="GO" id="GO:0016787">
    <property type="term" value="F:hydrolase activity"/>
    <property type="evidence" value="ECO:0007669"/>
    <property type="project" value="UniProtKB-KW"/>
</dbReference>
<dbReference type="InterPro" id="IPR029058">
    <property type="entry name" value="AB_hydrolase_fold"/>
</dbReference>
<evidence type="ECO:0000256" key="3">
    <source>
        <dbReference type="RuleBase" id="RU361235"/>
    </source>
</evidence>
<proteinExistence type="inferred from homology"/>
<dbReference type="EMBL" id="JFBX01000555">
    <property type="protein sequence ID" value="KXH35653.1"/>
    <property type="molecule type" value="Genomic_DNA"/>
</dbReference>
<reference evidence="5 6" key="1">
    <citation type="submission" date="2014-02" db="EMBL/GenBank/DDBJ databases">
        <title>The genome sequence of Colletotrichum simmondsii CBS122122.</title>
        <authorList>
            <person name="Baroncelli R."/>
            <person name="Thon M.R."/>
        </authorList>
    </citation>
    <scope>NUCLEOTIDE SEQUENCE [LARGE SCALE GENOMIC DNA]</scope>
    <source>
        <strain evidence="5 6">CBS122122</strain>
    </source>
</reference>
<dbReference type="InterPro" id="IPR019819">
    <property type="entry name" value="Carboxylesterase_B_CS"/>
</dbReference>
<keyword evidence="2 3" id="KW-0378">Hydrolase</keyword>
<feature type="chain" id="PRO_5007747127" description="Carboxylic ester hydrolase" evidence="3">
    <location>
        <begin position="20"/>
        <end position="630"/>
    </location>
</feature>
<name>A0A135SIA3_9PEZI</name>
<dbReference type="InterPro" id="IPR050309">
    <property type="entry name" value="Type-B_Carboxylest/Lipase"/>
</dbReference>
<dbReference type="EC" id="3.1.1.-" evidence="3"/>